<dbReference type="InterPro" id="IPR001940">
    <property type="entry name" value="Peptidase_S1C"/>
</dbReference>
<feature type="domain" description="PDZ" evidence="5">
    <location>
        <begin position="349"/>
        <end position="436"/>
    </location>
</feature>
<dbReference type="InterPro" id="IPR036034">
    <property type="entry name" value="PDZ_sf"/>
</dbReference>
<feature type="domain" description="PDZ" evidence="5">
    <location>
        <begin position="259"/>
        <end position="313"/>
    </location>
</feature>
<evidence type="ECO:0000256" key="4">
    <source>
        <dbReference type="SAM" id="SignalP"/>
    </source>
</evidence>
<evidence type="ECO:0000313" key="9">
    <source>
        <dbReference type="Proteomes" id="UP000183868"/>
    </source>
</evidence>
<dbReference type="EMBL" id="CM001402">
    <property type="protein sequence ID" value="EHO40619.1"/>
    <property type="molecule type" value="Genomic_DNA"/>
</dbReference>
<keyword evidence="3" id="KW-0378">Hydrolase</keyword>
<dbReference type="Proteomes" id="UP000183868">
    <property type="component" value="Chromosome"/>
</dbReference>
<feature type="signal peptide" evidence="4">
    <location>
        <begin position="1"/>
        <end position="19"/>
    </location>
</feature>
<dbReference type="InterPro" id="IPR009003">
    <property type="entry name" value="Peptidase_S1_PA"/>
</dbReference>
<dbReference type="SUPFAM" id="SSF50494">
    <property type="entry name" value="Trypsin-like serine proteases"/>
    <property type="match status" value="1"/>
</dbReference>
<dbReference type="SMART" id="SM00228">
    <property type="entry name" value="PDZ"/>
    <property type="match status" value="2"/>
</dbReference>
<dbReference type="PANTHER" id="PTHR22939">
    <property type="entry name" value="SERINE PROTEASE FAMILY S1C HTRA-RELATED"/>
    <property type="match status" value="1"/>
</dbReference>
<dbReference type="STRING" id="880073.Cabys_4182"/>
<dbReference type="EMBL" id="CP018099">
    <property type="protein sequence ID" value="APF20927.1"/>
    <property type="molecule type" value="Genomic_DNA"/>
</dbReference>
<dbReference type="InterPro" id="IPR041489">
    <property type="entry name" value="PDZ_6"/>
</dbReference>
<accession>H1XVB3</accession>
<dbReference type="Pfam" id="PF17820">
    <property type="entry name" value="PDZ_6"/>
    <property type="match status" value="1"/>
</dbReference>
<keyword evidence="4" id="KW-0732">Signal</keyword>
<dbReference type="HOGENOM" id="CLU_020120_1_0_0"/>
<proteinExistence type="inferred from homology"/>
<evidence type="ECO:0000256" key="2">
    <source>
        <dbReference type="ARBA" id="ARBA00022670"/>
    </source>
</evidence>
<keyword evidence="8" id="KW-1185">Reference proteome</keyword>
<protein>
    <submittedName>
        <fullName evidence="7">PDZ/DHR/GLGF domain protein</fullName>
    </submittedName>
    <submittedName>
        <fullName evidence="6">Serine protease, S1-C subfamily, contains C-terminal PDZ domain</fullName>
    </submittedName>
</protein>
<organism evidence="7 8">
    <name type="scientific">Caldithrix abyssi DSM 13497</name>
    <dbReference type="NCBI Taxonomy" id="880073"/>
    <lineage>
        <taxon>Bacteria</taxon>
        <taxon>Pseudomonadati</taxon>
        <taxon>Calditrichota</taxon>
        <taxon>Calditrichia</taxon>
        <taxon>Calditrichales</taxon>
        <taxon>Calditrichaceae</taxon>
        <taxon>Caldithrix</taxon>
    </lineage>
</organism>
<dbReference type="PRINTS" id="PR00834">
    <property type="entry name" value="PROTEASES2C"/>
</dbReference>
<dbReference type="SUPFAM" id="SSF50156">
    <property type="entry name" value="PDZ domain-like"/>
    <property type="match status" value="2"/>
</dbReference>
<evidence type="ECO:0000313" key="7">
    <source>
        <dbReference type="EMBL" id="EHO40619.1"/>
    </source>
</evidence>
<dbReference type="RefSeq" id="WP_006927645.1">
    <property type="nucleotide sequence ID" value="NZ_CM001402.1"/>
</dbReference>
<name>H1XVB3_CALAY</name>
<reference evidence="6 9" key="2">
    <citation type="submission" date="2016-11" db="EMBL/GenBank/DDBJ databases">
        <title>Genomic analysis of Caldithrix abyssi and proposal of a novel bacterial phylum Caldithrichaeota.</title>
        <authorList>
            <person name="Kublanov I."/>
            <person name="Sigalova O."/>
            <person name="Gavrilov S."/>
            <person name="Lebedinsky A."/>
            <person name="Ivanova N."/>
            <person name="Daum C."/>
            <person name="Reddy T."/>
            <person name="Klenk H.P."/>
            <person name="Goker M."/>
            <person name="Reva O."/>
            <person name="Miroshnichenko M."/>
            <person name="Kyprides N."/>
            <person name="Woyke T."/>
            <person name="Gelfand M."/>
        </authorList>
    </citation>
    <scope>NUCLEOTIDE SEQUENCE [LARGE SCALE GENOMIC DNA]</scope>
    <source>
        <strain evidence="6 9">LF13</strain>
    </source>
</reference>
<evidence type="ECO:0000313" key="8">
    <source>
        <dbReference type="Proteomes" id="UP000004671"/>
    </source>
</evidence>
<gene>
    <name evidence="6" type="ORF">Cabys_4182</name>
    <name evidence="7" type="ORF">Calab_0985</name>
</gene>
<dbReference type="Pfam" id="PF13180">
    <property type="entry name" value="PDZ_2"/>
    <property type="match status" value="1"/>
</dbReference>
<dbReference type="Proteomes" id="UP000004671">
    <property type="component" value="Chromosome"/>
</dbReference>
<evidence type="ECO:0000313" key="6">
    <source>
        <dbReference type="EMBL" id="APF20927.1"/>
    </source>
</evidence>
<dbReference type="PaxDb" id="880073-Calab_0985"/>
<dbReference type="GO" id="GO:0006508">
    <property type="term" value="P:proteolysis"/>
    <property type="evidence" value="ECO:0007669"/>
    <property type="project" value="UniProtKB-KW"/>
</dbReference>
<dbReference type="Pfam" id="PF13365">
    <property type="entry name" value="Trypsin_2"/>
    <property type="match status" value="1"/>
</dbReference>
<reference evidence="7 8" key="1">
    <citation type="submission" date="2011-09" db="EMBL/GenBank/DDBJ databases">
        <title>The permanent draft genome of Caldithrix abyssi DSM 13497.</title>
        <authorList>
            <consortium name="US DOE Joint Genome Institute (JGI-PGF)"/>
            <person name="Lucas S."/>
            <person name="Han J."/>
            <person name="Lapidus A."/>
            <person name="Bruce D."/>
            <person name="Goodwin L."/>
            <person name="Pitluck S."/>
            <person name="Peters L."/>
            <person name="Kyrpides N."/>
            <person name="Mavromatis K."/>
            <person name="Ivanova N."/>
            <person name="Mikhailova N."/>
            <person name="Chertkov O."/>
            <person name="Detter J.C."/>
            <person name="Tapia R."/>
            <person name="Han C."/>
            <person name="Land M."/>
            <person name="Hauser L."/>
            <person name="Markowitz V."/>
            <person name="Cheng J.-F."/>
            <person name="Hugenholtz P."/>
            <person name="Woyke T."/>
            <person name="Wu D."/>
            <person name="Spring S."/>
            <person name="Brambilla E."/>
            <person name="Klenk H.-P."/>
            <person name="Eisen J.A."/>
        </authorList>
    </citation>
    <scope>NUCLEOTIDE SEQUENCE [LARGE SCALE GENOMIC DNA]</scope>
    <source>
        <strain evidence="7 8">DSM 13497</strain>
    </source>
</reference>
<comment type="similarity">
    <text evidence="1">Belongs to the peptidase S1C family.</text>
</comment>
<dbReference type="AlphaFoldDB" id="H1XVB3"/>
<evidence type="ECO:0000259" key="5">
    <source>
        <dbReference type="PROSITE" id="PS50106"/>
    </source>
</evidence>
<dbReference type="PROSITE" id="PS50106">
    <property type="entry name" value="PDZ"/>
    <property type="match status" value="2"/>
</dbReference>
<dbReference type="PANTHER" id="PTHR22939:SF129">
    <property type="entry name" value="SERINE PROTEASE HTRA2, MITOCHONDRIAL"/>
    <property type="match status" value="1"/>
</dbReference>
<sequence length="472" mass="54094" precursor="true">MKYLFHLILLLSFIINAQAQKSWQKINERYSDKVVVISYFEPLLSFEEIKDKERVKRYLTGIVVDERGLIMTSAAIYPANIEFSASANMMASAQLPSDIKVKWGNGKELPAEFIGKDEDLSIAFIRLKDSVSTRPVQFQNKGQLQLGQKIILLHHLPASYDFANIMIERRINALSDEGEKRFYFENNFLSLSDFGLALDENGNAIGYHYLGRENVRRRMPFANVGAGQLGRIVLFERFAPLIKEPPFFKHKATVRKKWLGIYMQPFTRDLARYFGQPELHGVLVSTIIQNSPAEAAGLLPGDVITRMNDVPLKADKESDLNIFRQMIRSQTVDTITLEIFRKNHFLLKKVNLRGSPISQFMAEEIANQKLGFSAKELTRDVILSRNLEPDTRGVWVSRVERAGWADIAGLQIGDLIETVNETPIETLDDLKKVLKEIERQKPKFVKMFIQRNGSTRFLFIKTNYQQTNRGDE</sequence>
<dbReference type="OrthoDB" id="73775at2"/>
<evidence type="ECO:0000256" key="3">
    <source>
        <dbReference type="ARBA" id="ARBA00022801"/>
    </source>
</evidence>
<keyword evidence="2 6" id="KW-0645">Protease</keyword>
<dbReference type="Gene3D" id="2.40.10.10">
    <property type="entry name" value="Trypsin-like serine proteases"/>
    <property type="match status" value="1"/>
</dbReference>
<dbReference type="Gene3D" id="2.30.42.10">
    <property type="match status" value="2"/>
</dbReference>
<evidence type="ECO:0000256" key="1">
    <source>
        <dbReference type="ARBA" id="ARBA00010541"/>
    </source>
</evidence>
<feature type="chain" id="PRO_5009695369" evidence="4">
    <location>
        <begin position="20"/>
        <end position="472"/>
    </location>
</feature>
<dbReference type="eggNOG" id="COG0265">
    <property type="taxonomic scope" value="Bacteria"/>
</dbReference>
<dbReference type="InterPro" id="IPR043504">
    <property type="entry name" value="Peptidase_S1_PA_chymotrypsin"/>
</dbReference>
<dbReference type="GO" id="GO:0004252">
    <property type="term" value="F:serine-type endopeptidase activity"/>
    <property type="evidence" value="ECO:0007669"/>
    <property type="project" value="InterPro"/>
</dbReference>
<dbReference type="InParanoid" id="H1XVB3"/>
<dbReference type="InterPro" id="IPR001478">
    <property type="entry name" value="PDZ"/>
</dbReference>
<dbReference type="KEGG" id="caby:Cabys_4182"/>